<dbReference type="Gene3D" id="3.20.20.80">
    <property type="entry name" value="Glycosidases"/>
    <property type="match status" value="1"/>
</dbReference>
<reference evidence="1 2" key="1">
    <citation type="journal article" date="2019" name="Syst. Appl. Microbiol.">
        <title>Microvirga tunisiensis sp. nov., a root nodule symbiotic bacterium isolated from Lupinus micranthus and L. luteus grown in Northern Tunisia.</title>
        <authorList>
            <person name="Msaddak A."/>
            <person name="Rejili M."/>
            <person name="Duran D."/>
            <person name="Mars M."/>
            <person name="Palacios J.M."/>
            <person name="Ruiz-Argueso T."/>
            <person name="Rey L."/>
            <person name="Imperial J."/>
        </authorList>
    </citation>
    <scope>NUCLEOTIDE SEQUENCE [LARGE SCALE GENOMIC DNA]</scope>
    <source>
        <strain evidence="1 2">Lmie10</strain>
    </source>
</reference>
<dbReference type="OrthoDB" id="9816564at2"/>
<protein>
    <submittedName>
        <fullName evidence="1">Beta-glucosidase</fullName>
    </submittedName>
</protein>
<dbReference type="InterPro" id="IPR017853">
    <property type="entry name" value="GH"/>
</dbReference>
<gene>
    <name evidence="1" type="ORF">FS320_25595</name>
</gene>
<evidence type="ECO:0000313" key="2">
    <source>
        <dbReference type="Proteomes" id="UP000403266"/>
    </source>
</evidence>
<proteinExistence type="predicted"/>
<accession>A0A5N7MN22</accession>
<dbReference type="EMBL" id="VOSK01000144">
    <property type="protein sequence ID" value="MPR28431.1"/>
    <property type="molecule type" value="Genomic_DNA"/>
</dbReference>
<dbReference type="Proteomes" id="UP000403266">
    <property type="component" value="Unassembled WGS sequence"/>
</dbReference>
<evidence type="ECO:0000313" key="1">
    <source>
        <dbReference type="EMBL" id="MPR28431.1"/>
    </source>
</evidence>
<comment type="caution">
    <text evidence="1">The sequence shown here is derived from an EMBL/GenBank/DDBJ whole genome shotgun (WGS) entry which is preliminary data.</text>
</comment>
<dbReference type="AlphaFoldDB" id="A0A5N7MN22"/>
<dbReference type="RefSeq" id="WP_152714723.1">
    <property type="nucleotide sequence ID" value="NZ_VOSJ01000144.1"/>
</dbReference>
<keyword evidence="2" id="KW-1185">Reference proteome</keyword>
<name>A0A5N7MN22_9HYPH</name>
<dbReference type="SUPFAM" id="SSF51445">
    <property type="entry name" value="(Trans)glycosidases"/>
    <property type="match status" value="1"/>
</dbReference>
<sequence length="414" mass="46819">MQDLENDRAVEASAIVGGDRAADNERKLHQALRSYAARLPPQALCNIRSDLFASFLIGGFECSTHRHQHGRRLDLIAATGHDKHAQADYRMLAEHGIRTVRDGLRWHLIESTPGHYDWSSFLPQLRAARDTGTQVIWDICHWGWPDDLDIWSPAFIDRLARFARAAAQFVRDETDAVPFYVPVNEISFWSWAGGSLAYINPLATGRGTELKAILVRAAIAAIEAVREVDPRARIVHAEPTIHVVPRSDHPQDVRAAQHYTLAQFEALDFLSGRHRPELGGRPDYVDIVGVNYYLHNQWIDGDLPIAVDHPQYRSFSYLLRDIYERYRCPLFVAETGIEGDLRPAWLRIIGHEVIAARRAGIPVDGICLYPILDYPGWNDDRHCPTGLFGYPDGKGVRPLCQVFAEELAWSGIER</sequence>
<organism evidence="1 2">
    <name type="scientific">Microvirga tunisiensis</name>
    <dbReference type="NCBI Taxonomy" id="2108360"/>
    <lineage>
        <taxon>Bacteria</taxon>
        <taxon>Pseudomonadati</taxon>
        <taxon>Pseudomonadota</taxon>
        <taxon>Alphaproteobacteria</taxon>
        <taxon>Hyphomicrobiales</taxon>
        <taxon>Methylobacteriaceae</taxon>
        <taxon>Microvirga</taxon>
    </lineage>
</organism>